<dbReference type="RefSeq" id="XP_017782167.1">
    <property type="nucleotide sequence ID" value="XM_017926678.1"/>
</dbReference>
<comment type="similarity">
    <text evidence="1">Belongs to the transglutaminase superfamily. Transglutaminase family.</text>
</comment>
<dbReference type="InterPro" id="IPR036985">
    <property type="entry name" value="Transglutaminase-like_sf"/>
</dbReference>
<dbReference type="InterPro" id="IPR002931">
    <property type="entry name" value="Transglutaminase-like"/>
</dbReference>
<dbReference type="Gene3D" id="2.60.40.10">
    <property type="entry name" value="Immunoglobulins"/>
    <property type="match status" value="3"/>
</dbReference>
<dbReference type="Proteomes" id="UP000695000">
    <property type="component" value="Unplaced"/>
</dbReference>
<name>A0ABM1N5R7_NICVS</name>
<dbReference type="SUPFAM" id="SSF81296">
    <property type="entry name" value="E set domains"/>
    <property type="match status" value="1"/>
</dbReference>
<dbReference type="InterPro" id="IPR013783">
    <property type="entry name" value="Ig-like_fold"/>
</dbReference>
<protein>
    <submittedName>
        <fullName evidence="4">Hemocyte protein-glutamine gamma-glutamyltransferase-like</fullName>
    </submittedName>
</protein>
<dbReference type="InterPro" id="IPR023608">
    <property type="entry name" value="Transglutaminase_animal"/>
</dbReference>
<accession>A0ABM1N5R7</accession>
<dbReference type="InterPro" id="IPR008958">
    <property type="entry name" value="Transglutaminase_C"/>
</dbReference>
<sequence length="709" mass="79810">MEPLEVEMTEFYPRDNARESRTEEYELVNNPDVATPVFRRGCNVVFAVRFTRDYDEEQDVVRISFGFGEKPHVLQGTRAILPVFPNKKTLNNKNLDRWEMCLNQQYGNTLMLTLRIPANVPVGIWHCSVQTNIKGDRTRRQDHQVVEDIYILFNPWCREDGVFMESEDELKEYIMNETGKIWCGTFKNPKGKKWIFGQFDDVVLPASVFLLEKAGIPVTDRASPVAVSRAISAIINSVDDSGLLEGRWDGQYEDGTSPHAWTGSTAILDLYLATGGQPIKYGQCWVFSAATVTVCRALGIPCRSTTNYVSAHDTNCSLTVDKYFDLFGNKIEEGPDGANDSCWNFHVWNDVWMTRPDLPAGYGGWQVIDATPQEASGGIFRCGPASVEAVRRGEVGYMFDTPFVFAEVNADVCHFQEDEESDWGFSRTSVNQYHVGRRIITKAIDVNDDDGDSDLLDITRSFKNPEGTEAERLAVYNAVKGVPKAQQFYEMPNKEDEDVFFDLVDIESVPFGENFDLVVNIRNESEETRNISAILSAFSVYYTGATAKPIKRAQGVFAVKAGETEVLRVHVKREEYLDKLVDHSLIKIYSIANVKETRQTWSEEDDFTLTKPTLNIDHDSPFIVGMESCVRFSFRNPLEDMPLTECTVTVEGPGLSKPKTISKPDVGPSEVVEFSEFFTPKRLGQRSIVANFNSKEIQGINGCATVAIE</sequence>
<dbReference type="SUPFAM" id="SSF54001">
    <property type="entry name" value="Cysteine proteinases"/>
    <property type="match status" value="1"/>
</dbReference>
<dbReference type="InterPro" id="IPR038765">
    <property type="entry name" value="Papain-like_cys_pep_sf"/>
</dbReference>
<evidence type="ECO:0000256" key="1">
    <source>
        <dbReference type="ARBA" id="ARBA00005968"/>
    </source>
</evidence>
<dbReference type="Gene3D" id="3.90.260.10">
    <property type="entry name" value="Transglutaminase-like"/>
    <property type="match status" value="1"/>
</dbReference>
<dbReference type="PANTHER" id="PTHR11590">
    <property type="entry name" value="PROTEIN-GLUTAMINE GAMMA-GLUTAMYLTRANSFERASE"/>
    <property type="match status" value="1"/>
</dbReference>
<reference evidence="4" key="1">
    <citation type="submission" date="2025-08" db="UniProtKB">
        <authorList>
            <consortium name="RefSeq"/>
        </authorList>
    </citation>
    <scope>IDENTIFICATION</scope>
    <source>
        <tissue evidence="4">Whole Larva</tissue>
    </source>
</reference>
<dbReference type="GeneID" id="108566682"/>
<dbReference type="Pfam" id="PF00927">
    <property type="entry name" value="Transglut_C"/>
    <property type="match status" value="2"/>
</dbReference>
<dbReference type="SUPFAM" id="SSF49309">
    <property type="entry name" value="Transglutaminase, two C-terminal domains"/>
    <property type="match status" value="2"/>
</dbReference>
<dbReference type="InterPro" id="IPR050779">
    <property type="entry name" value="Transglutaminase"/>
</dbReference>
<feature type="domain" description="Transglutaminase-like" evidence="2">
    <location>
        <begin position="276"/>
        <end position="372"/>
    </location>
</feature>
<dbReference type="InterPro" id="IPR036238">
    <property type="entry name" value="Transglutaminase_C_sf"/>
</dbReference>
<dbReference type="InterPro" id="IPR001102">
    <property type="entry name" value="Transglutaminase_N"/>
</dbReference>
<evidence type="ECO:0000259" key="2">
    <source>
        <dbReference type="SMART" id="SM00460"/>
    </source>
</evidence>
<keyword evidence="3" id="KW-1185">Reference proteome</keyword>
<dbReference type="Pfam" id="PF01841">
    <property type="entry name" value="Transglut_core"/>
    <property type="match status" value="1"/>
</dbReference>
<evidence type="ECO:0000313" key="3">
    <source>
        <dbReference type="Proteomes" id="UP000695000"/>
    </source>
</evidence>
<dbReference type="PIRSF" id="PIRSF000459">
    <property type="entry name" value="TGM_EBP42"/>
    <property type="match status" value="1"/>
</dbReference>
<organism evidence="3 4">
    <name type="scientific">Nicrophorus vespilloides</name>
    <name type="common">Boreal carrion beetle</name>
    <dbReference type="NCBI Taxonomy" id="110193"/>
    <lineage>
        <taxon>Eukaryota</taxon>
        <taxon>Metazoa</taxon>
        <taxon>Ecdysozoa</taxon>
        <taxon>Arthropoda</taxon>
        <taxon>Hexapoda</taxon>
        <taxon>Insecta</taxon>
        <taxon>Pterygota</taxon>
        <taxon>Neoptera</taxon>
        <taxon>Endopterygota</taxon>
        <taxon>Coleoptera</taxon>
        <taxon>Polyphaga</taxon>
        <taxon>Staphyliniformia</taxon>
        <taxon>Silphidae</taxon>
        <taxon>Nicrophorinae</taxon>
        <taxon>Nicrophorus</taxon>
    </lineage>
</organism>
<dbReference type="SMART" id="SM00460">
    <property type="entry name" value="TGc"/>
    <property type="match status" value="1"/>
</dbReference>
<dbReference type="InterPro" id="IPR014756">
    <property type="entry name" value="Ig_E-set"/>
</dbReference>
<dbReference type="Pfam" id="PF00868">
    <property type="entry name" value="Transglut_N"/>
    <property type="match status" value="1"/>
</dbReference>
<evidence type="ECO:0000313" key="4">
    <source>
        <dbReference type="RefSeq" id="XP_017782167.1"/>
    </source>
</evidence>
<dbReference type="PANTHER" id="PTHR11590:SF52">
    <property type="entry name" value="HEMOCYTE PROTEIN-GLUTAMINE GAMMA-GLUTAMYLTRANSFERASE-LIKE PROTEIN"/>
    <property type="match status" value="1"/>
</dbReference>
<proteinExistence type="inferred from homology"/>
<gene>
    <name evidence="4" type="primary">LOC108566682</name>
</gene>